<dbReference type="EMBL" id="JBEDNP010000020">
    <property type="protein sequence ID" value="MEQ3541943.1"/>
    <property type="molecule type" value="Genomic_DNA"/>
</dbReference>
<protein>
    <submittedName>
        <fullName evidence="3">Acyl-CoA dehydrogenase family protein</fullName>
    </submittedName>
</protein>
<evidence type="ECO:0000256" key="1">
    <source>
        <dbReference type="ARBA" id="ARBA00022630"/>
    </source>
</evidence>
<proteinExistence type="predicted"/>
<dbReference type="SUPFAM" id="SSF47203">
    <property type="entry name" value="Acyl-CoA dehydrogenase C-terminal domain-like"/>
    <property type="match status" value="1"/>
</dbReference>
<keyword evidence="4" id="KW-1185">Reference proteome</keyword>
<dbReference type="Gene3D" id="1.20.140.10">
    <property type="entry name" value="Butyryl-CoA Dehydrogenase, subunit A, domain 3"/>
    <property type="match status" value="1"/>
</dbReference>
<accession>A0ABV1K318</accession>
<name>A0ABV1K318_9PSEU</name>
<dbReference type="InterPro" id="IPR009075">
    <property type="entry name" value="AcylCo_DH/oxidase_C"/>
</dbReference>
<dbReference type="Pfam" id="PF00441">
    <property type="entry name" value="Acyl-CoA_dh_1"/>
    <property type="match status" value="1"/>
</dbReference>
<evidence type="ECO:0000313" key="4">
    <source>
        <dbReference type="Proteomes" id="UP001464923"/>
    </source>
</evidence>
<gene>
    <name evidence="3" type="ORF">WHI96_24320</name>
</gene>
<reference evidence="3 4" key="1">
    <citation type="submission" date="2024-03" db="EMBL/GenBank/DDBJ databases">
        <title>Draft genome sequence of Pseudonocardia tropica JCM 19149.</title>
        <authorList>
            <person name="Butdee W."/>
            <person name="Duangmal K."/>
        </authorList>
    </citation>
    <scope>NUCLEOTIDE SEQUENCE [LARGE SCALE GENOMIC DNA]</scope>
    <source>
        <strain evidence="3 4">JCM 19149</strain>
    </source>
</reference>
<evidence type="ECO:0000259" key="2">
    <source>
        <dbReference type="Pfam" id="PF00441"/>
    </source>
</evidence>
<evidence type="ECO:0000313" key="3">
    <source>
        <dbReference type="EMBL" id="MEQ3541943.1"/>
    </source>
</evidence>
<dbReference type="InterPro" id="IPR036250">
    <property type="entry name" value="AcylCo_DH-like_C"/>
</dbReference>
<keyword evidence="1" id="KW-0285">Flavoprotein</keyword>
<dbReference type="Proteomes" id="UP001464923">
    <property type="component" value="Unassembled WGS sequence"/>
</dbReference>
<comment type="caution">
    <text evidence="3">The sequence shown here is derived from an EMBL/GenBank/DDBJ whole genome shotgun (WGS) entry which is preliminary data.</text>
</comment>
<organism evidence="3 4">
    <name type="scientific">Pseudonocardia tropica</name>
    <dbReference type="NCBI Taxonomy" id="681289"/>
    <lineage>
        <taxon>Bacteria</taxon>
        <taxon>Bacillati</taxon>
        <taxon>Actinomycetota</taxon>
        <taxon>Actinomycetes</taxon>
        <taxon>Pseudonocardiales</taxon>
        <taxon>Pseudonocardiaceae</taxon>
        <taxon>Pseudonocardia</taxon>
    </lineage>
</organism>
<feature type="domain" description="Acyl-CoA dehydrogenase/oxidase C-terminal" evidence="2">
    <location>
        <begin position="14"/>
        <end position="67"/>
    </location>
</feature>
<sequence length="70" mass="7676">MRHRITDNATEPAATGLAEHLSREGMQMLGGYGYATEYGMERLLRQGVVPTAYDGTSEIQRDVIGKSYGP</sequence>